<dbReference type="InterPro" id="IPR001375">
    <property type="entry name" value="Peptidase_S9_cat"/>
</dbReference>
<dbReference type="VEuPathDB" id="TriTrypDB:LdCL_360031500"/>
<evidence type="ECO:0000313" key="3">
    <source>
        <dbReference type="EMBL" id="AYU83605.1"/>
    </source>
</evidence>
<dbReference type="GO" id="GO:0008236">
    <property type="term" value="F:serine-type peptidase activity"/>
    <property type="evidence" value="ECO:0007669"/>
    <property type="project" value="InterPro"/>
</dbReference>
<dbReference type="FunFam" id="2.140.10.30:FF:000012">
    <property type="entry name" value="Dipeptidyl-peptidase 8-like serine peptidase"/>
    <property type="match status" value="1"/>
</dbReference>
<protein>
    <submittedName>
        <fullName evidence="3">Dipeptidyl-peptidase 8-like serine peptidase</fullName>
    </submittedName>
</protein>
<evidence type="ECO:0000313" key="4">
    <source>
        <dbReference type="Proteomes" id="UP000274082"/>
    </source>
</evidence>
<keyword evidence="4" id="KW-1185">Reference proteome</keyword>
<dbReference type="PANTHER" id="PTHR11731:SF193">
    <property type="entry name" value="DIPEPTIDYL PEPTIDASE 9"/>
    <property type="match status" value="1"/>
</dbReference>
<dbReference type="FunFam" id="3.40.50.1820:FF:000016">
    <property type="entry name" value="Dipeptidyl peptidase 8-like isoform"/>
    <property type="match status" value="1"/>
</dbReference>
<dbReference type="OrthoDB" id="16520at2759"/>
<dbReference type="Pfam" id="PF00930">
    <property type="entry name" value="DPPIV_N"/>
    <property type="match status" value="1"/>
</dbReference>
<evidence type="ECO:0000259" key="2">
    <source>
        <dbReference type="Pfam" id="PF00930"/>
    </source>
</evidence>
<dbReference type="VEuPathDB" id="TriTrypDB:LdBPK_362550.1"/>
<gene>
    <name evidence="3" type="ORF">LdCL_360031500</name>
</gene>
<dbReference type="InterPro" id="IPR050278">
    <property type="entry name" value="Serine_Prot_S9B/DPPIV"/>
</dbReference>
<sequence>MPPTALKSYMVELSRYMDAFTSASGKPQHLTIVGDRVYWTQGKQQELYSAPVGLEVAEAVRVIASEEQEVGEEEQLTKEEEILRERTRSQTTGIKNFHVRWSDGAIFYTSGVEVYVYYQNGPRAGKTPLKLFDYMSEEDKTHFKAMGSKPNLFVQAIKSFDESHPSTHTVMTFVNNNNVYKATLTESPASEEAPLAVAVEQITHIGDDLHQCGVADYIIQEEFSRYTGHYATDRYIVFSYIDSSHMRSVALLSSLGSPEVPEAEPACQTYATETEEMPYSRVGDPNARTTLVVYDIATKQMRLLPDVAIRKAAPWTEYILRFGFKDAETLYVSVVSRAQEDYAVMSCPIAALPTIAKEEDLRSLYSDTGGPVTANIIGDAAAPGLHVEWKQRIDFAWVECQPGVPVHYGKVYDVLCRHAAETETAHYHLYARPAGDGNPEAWKPLTAGAWNVCAGTQHVCEDRVYFLANAEGRLKRTLYSVPLSLESAPRIADALTRLTPLDEHVYSYCVKGDHLYYVSSTAAAPAKLYASCVSAPQKRAEVTVPSWIATTPGTDPATTADPTHYFGGLPVVTPQIVTVTSRRGVPLSAAVFVSPSAPKDAPGPLALLIYGGPHAQLVFENDYETRCKAPVQVLLQHGISVAVVDNQMSNANGLRDLSICKKNFGNFETHDYVDVTQYLCSTPASESGCPANFRFDAKRVAIFGWSYGGYAALLAMCQAADVFRIGFAGAPVGDWKLYDTGYTERYMGTLYREDSSAESGASRNRNEAYMTSTISHYAGGFPEECNRLYIAHGLLDENVHFGHSCHVVKALIDNAKPYSMLVYPGERHGLRQNRQSRLHHDALLVKTLEEQL</sequence>
<dbReference type="GO" id="GO:0006508">
    <property type="term" value="P:proteolysis"/>
    <property type="evidence" value="ECO:0007669"/>
    <property type="project" value="InterPro"/>
</dbReference>
<evidence type="ECO:0000259" key="1">
    <source>
        <dbReference type="Pfam" id="PF00326"/>
    </source>
</evidence>
<dbReference type="InterPro" id="IPR029058">
    <property type="entry name" value="AB_hydrolase_fold"/>
</dbReference>
<dbReference type="GO" id="GO:0008239">
    <property type="term" value="F:dipeptidyl-peptidase activity"/>
    <property type="evidence" value="ECO:0007669"/>
    <property type="project" value="TreeGrafter"/>
</dbReference>
<dbReference type="SUPFAM" id="SSF82171">
    <property type="entry name" value="DPP6 N-terminal domain-like"/>
    <property type="match status" value="1"/>
</dbReference>
<reference evidence="3 4" key="1">
    <citation type="journal article" date="2018" name="Sci. Rep.">
        <title>A complete Leishmania donovani reference genome identifies novel genetic variations associated with virulence.</title>
        <authorList>
            <person name="Lypaczewski P."/>
            <person name="Hoshizaki J."/>
            <person name="Zhang W.-W."/>
            <person name="McCall L.-I."/>
            <person name="Torcivia-Rodriguez J."/>
            <person name="Simonyan V."/>
            <person name="Kaur A."/>
            <person name="Dewar K."/>
            <person name="Matlashewski G."/>
        </authorList>
    </citation>
    <scope>NUCLEOTIDE SEQUENCE [LARGE SCALE GENOMIC DNA]</scope>
    <source>
        <strain evidence="3 4">LdCL</strain>
    </source>
</reference>
<proteinExistence type="predicted"/>
<dbReference type="SUPFAM" id="SSF53474">
    <property type="entry name" value="alpha/beta-Hydrolases"/>
    <property type="match status" value="1"/>
</dbReference>
<dbReference type="Pfam" id="PF00326">
    <property type="entry name" value="Peptidase_S9"/>
    <property type="match status" value="1"/>
</dbReference>
<dbReference type="PANTHER" id="PTHR11731">
    <property type="entry name" value="PROTEASE FAMILY S9B,C DIPEPTIDYL-PEPTIDASE IV-RELATED"/>
    <property type="match status" value="1"/>
</dbReference>
<organism evidence="3 4">
    <name type="scientific">Leishmania donovani</name>
    <dbReference type="NCBI Taxonomy" id="5661"/>
    <lineage>
        <taxon>Eukaryota</taxon>
        <taxon>Discoba</taxon>
        <taxon>Euglenozoa</taxon>
        <taxon>Kinetoplastea</taxon>
        <taxon>Metakinetoplastina</taxon>
        <taxon>Trypanosomatida</taxon>
        <taxon>Trypanosomatidae</taxon>
        <taxon>Leishmaniinae</taxon>
        <taxon>Leishmania</taxon>
    </lineage>
</organism>
<name>A0A3S7XAZ8_LEIDO</name>
<dbReference type="Gene3D" id="3.40.50.1820">
    <property type="entry name" value="alpha/beta hydrolase"/>
    <property type="match status" value="1"/>
</dbReference>
<feature type="domain" description="Peptidase S9 prolyl oligopeptidase catalytic" evidence="1">
    <location>
        <begin position="631"/>
        <end position="842"/>
    </location>
</feature>
<dbReference type="Proteomes" id="UP000274082">
    <property type="component" value="Chromosome 36"/>
</dbReference>
<feature type="domain" description="Dipeptidylpeptidase IV N-terminal" evidence="2">
    <location>
        <begin position="170"/>
        <end position="520"/>
    </location>
</feature>
<dbReference type="InterPro" id="IPR002469">
    <property type="entry name" value="Peptidase_S9B_N"/>
</dbReference>
<dbReference type="EMBL" id="CP029535">
    <property type="protein sequence ID" value="AYU83605.1"/>
    <property type="molecule type" value="Genomic_DNA"/>
</dbReference>
<dbReference type="AlphaFoldDB" id="A0A3S7XAZ8"/>
<dbReference type="Gene3D" id="2.140.10.30">
    <property type="entry name" value="Dipeptidylpeptidase IV, N-terminal domain"/>
    <property type="match status" value="1"/>
</dbReference>
<accession>A0A3S7XAZ8</accession>
<dbReference type="VEuPathDB" id="TriTrypDB:LDHU3_36.3430"/>